<evidence type="ECO:0000313" key="1">
    <source>
        <dbReference type="EMBL" id="MBT2160708.1"/>
    </source>
</evidence>
<reference evidence="1 2" key="1">
    <citation type="submission" date="2020-06" db="EMBL/GenBank/DDBJ databases">
        <authorList>
            <person name="Isaeva M.P."/>
            <person name="Chernysheva N.Y."/>
        </authorList>
    </citation>
    <scope>NUCLEOTIDE SEQUENCE [LARGE SCALE GENOMIC DNA]</scope>
    <source>
        <strain evidence="1 2">KMM 6746</strain>
    </source>
</reference>
<dbReference type="Proteomes" id="UP000740413">
    <property type="component" value="Unassembled WGS sequence"/>
</dbReference>
<evidence type="ECO:0000313" key="2">
    <source>
        <dbReference type="Proteomes" id="UP000740413"/>
    </source>
</evidence>
<organism evidence="1 2">
    <name type="scientific">Zobellia barbeyronii</name>
    <dbReference type="NCBI Taxonomy" id="2748009"/>
    <lineage>
        <taxon>Bacteria</taxon>
        <taxon>Pseudomonadati</taxon>
        <taxon>Bacteroidota</taxon>
        <taxon>Flavobacteriia</taxon>
        <taxon>Flavobacteriales</taxon>
        <taxon>Flavobacteriaceae</taxon>
        <taxon>Zobellia</taxon>
    </lineage>
</organism>
<dbReference type="RefSeq" id="WP_214610924.1">
    <property type="nucleotide sequence ID" value="NZ_JACATN010000002.1"/>
</dbReference>
<sequence length="261" mass="29951">MGYTIKGNLRACLHLELYESLDSVEVKVYKVTSDIKIACNHKSELNKLPADIISYKSKNLLGSGHTNCEGNYSIDICDSYIDGEIEIDLVVTDKHESYRKIHDPIHFTARRLKPIWRSGNQTKEFSWNYCFSFQFWNQVRKQLDVWTIIGNVKSAEDKVTPVAGVVVSAIDVDWIKDDFLGSAVSNGDGKFRIDYKSIDYKQTYLSPMISIETPISSIPGPGVYFKITNPEGILLYEEHRSMGKTQERRNIQRFFNIDLYI</sequence>
<reference evidence="2" key="2">
    <citation type="submission" date="2023-07" db="EMBL/GenBank/DDBJ databases">
        <title>Zobellia barbeyronii sp. nov., a new marine flavobacterium, isolated from green and red algae.</title>
        <authorList>
            <person name="Nedashkovskaya O.I."/>
            <person name="Otstavnykh N."/>
            <person name="Zhukova N."/>
            <person name="Guzev K."/>
            <person name="Chausova V."/>
            <person name="Tekutyeva L."/>
            <person name="Mikhailov V."/>
            <person name="Isaeva M."/>
        </authorList>
    </citation>
    <scope>NUCLEOTIDE SEQUENCE [LARGE SCALE GENOMIC DNA]</scope>
    <source>
        <strain evidence="2">KMM 6746</strain>
    </source>
</reference>
<protein>
    <submittedName>
        <fullName evidence="1">Carboxypeptidase regulatory-like domain-containing protein</fullName>
    </submittedName>
</protein>
<comment type="caution">
    <text evidence="1">The sequence shown here is derived from an EMBL/GenBank/DDBJ whole genome shotgun (WGS) entry which is preliminary data.</text>
</comment>
<keyword evidence="2" id="KW-1185">Reference proteome</keyword>
<name>A0ABS5WCR7_9FLAO</name>
<dbReference type="EMBL" id="JACATN010000002">
    <property type="protein sequence ID" value="MBT2160708.1"/>
    <property type="molecule type" value="Genomic_DNA"/>
</dbReference>
<accession>A0ABS5WCR7</accession>
<proteinExistence type="predicted"/>
<gene>
    <name evidence="1" type="ORF">HW347_05480</name>
</gene>